<sequence length="429" mass="46090">MTTGKVVIAGGGIGGLALALTLHQIGVDCVVLESVHDLKPLGVGINLQPNAVRELHDLGIGEDELDEVGIAAREWALVGRNGREIYSEPRGKLAGYRWHQYAVHRGRFHLLLYRKVLERLGPEAVRLGHKVTGYRHEANGTVTALVDGPTGPGELPARLLIGADGIHSAVRARMHPDQPPINWGGTIMWRGTARGRPIRTGSSFVGLGSSRHRVVLYPISQPDADGLADINWIAEQTYDADHDWEKAGWFRPVELAEFAHLFDGFVYDWLDLPALLAGSEVAYENPMIDRDPLPTWVDGPVALLGDAAHPMYPTGSNGASQAIVDGRVLGRIMLDHGVTAAALAAYDAELCGPIGQVALRNRGAGPFGLLNLVDERCGGDFTHIDDVVPPQERADFMLAYQRAAGFAKEQLNAAPPIIPAGARVAAVPA</sequence>
<evidence type="ECO:0000256" key="2">
    <source>
        <dbReference type="ARBA" id="ARBA00023033"/>
    </source>
</evidence>
<keyword evidence="5" id="KW-1185">Reference proteome</keyword>
<dbReference type="AlphaFoldDB" id="A0A7X1F712"/>
<evidence type="ECO:0000256" key="1">
    <source>
        <dbReference type="ARBA" id="ARBA00023002"/>
    </source>
</evidence>
<keyword evidence="2" id="KW-0503">Monooxygenase</keyword>
<accession>A0A7X1F712</accession>
<protein>
    <submittedName>
        <fullName evidence="4">Flavin-dependent oxidoreductase</fullName>
    </submittedName>
</protein>
<evidence type="ECO:0000313" key="5">
    <source>
        <dbReference type="Proteomes" id="UP000520156"/>
    </source>
</evidence>
<dbReference type="InterPro" id="IPR036188">
    <property type="entry name" value="FAD/NAD-bd_sf"/>
</dbReference>
<dbReference type="GO" id="GO:0004497">
    <property type="term" value="F:monooxygenase activity"/>
    <property type="evidence" value="ECO:0007669"/>
    <property type="project" value="UniProtKB-KW"/>
</dbReference>
<dbReference type="SUPFAM" id="SSF54373">
    <property type="entry name" value="FAD-linked reductases, C-terminal domain"/>
    <property type="match status" value="1"/>
</dbReference>
<dbReference type="GO" id="GO:0071949">
    <property type="term" value="F:FAD binding"/>
    <property type="evidence" value="ECO:0007669"/>
    <property type="project" value="InterPro"/>
</dbReference>
<dbReference type="PRINTS" id="PR00420">
    <property type="entry name" value="RNGMNOXGNASE"/>
</dbReference>
<dbReference type="SUPFAM" id="SSF51905">
    <property type="entry name" value="FAD/NAD(P)-binding domain"/>
    <property type="match status" value="1"/>
</dbReference>
<dbReference type="PANTHER" id="PTHR13789">
    <property type="entry name" value="MONOOXYGENASE"/>
    <property type="match status" value="1"/>
</dbReference>
<dbReference type="EMBL" id="JACLAU010000008">
    <property type="protein sequence ID" value="MBC2651582.1"/>
    <property type="molecule type" value="Genomic_DNA"/>
</dbReference>
<evidence type="ECO:0000259" key="3">
    <source>
        <dbReference type="Pfam" id="PF01494"/>
    </source>
</evidence>
<dbReference type="Pfam" id="PF01494">
    <property type="entry name" value="FAD_binding_3"/>
    <property type="match status" value="1"/>
</dbReference>
<dbReference type="Proteomes" id="UP000520156">
    <property type="component" value="Unassembled WGS sequence"/>
</dbReference>
<proteinExistence type="predicted"/>
<organism evidence="4 5">
    <name type="scientific">Novosphingobium aerophilum</name>
    <dbReference type="NCBI Taxonomy" id="2839843"/>
    <lineage>
        <taxon>Bacteria</taxon>
        <taxon>Pseudomonadati</taxon>
        <taxon>Pseudomonadota</taxon>
        <taxon>Alphaproteobacteria</taxon>
        <taxon>Sphingomonadales</taxon>
        <taxon>Sphingomonadaceae</taxon>
        <taxon>Novosphingobium</taxon>
    </lineage>
</organism>
<dbReference type="PANTHER" id="PTHR13789:SF268">
    <property type="entry name" value="5-METHYLPHENAZINE-1-CARBOXYLATE 1-MONOOXYGENASE"/>
    <property type="match status" value="1"/>
</dbReference>
<keyword evidence="1" id="KW-0560">Oxidoreductase</keyword>
<dbReference type="InterPro" id="IPR050493">
    <property type="entry name" value="FAD-dep_Monooxygenase_BioMet"/>
</dbReference>
<dbReference type="InterPro" id="IPR002938">
    <property type="entry name" value="FAD-bd"/>
</dbReference>
<name>A0A7X1F712_9SPHN</name>
<reference evidence="4 5" key="1">
    <citation type="submission" date="2020-08" db="EMBL/GenBank/DDBJ databases">
        <title>The genome sequence of Novosphingobium flavum 4Y4.</title>
        <authorList>
            <person name="Liu Y."/>
        </authorList>
    </citation>
    <scope>NUCLEOTIDE SEQUENCE [LARGE SCALE GENOMIC DNA]</scope>
    <source>
        <strain evidence="4 5">4Y4</strain>
    </source>
</reference>
<comment type="caution">
    <text evidence="4">The sequence shown here is derived from an EMBL/GenBank/DDBJ whole genome shotgun (WGS) entry which is preliminary data.</text>
</comment>
<dbReference type="RefSeq" id="WP_185683003.1">
    <property type="nucleotide sequence ID" value="NZ_JACLAU010000008.1"/>
</dbReference>
<evidence type="ECO:0000313" key="4">
    <source>
        <dbReference type="EMBL" id="MBC2651582.1"/>
    </source>
</evidence>
<feature type="domain" description="FAD-binding" evidence="3">
    <location>
        <begin position="5"/>
        <end position="174"/>
    </location>
</feature>
<dbReference type="Gene3D" id="3.30.9.30">
    <property type="match status" value="1"/>
</dbReference>
<dbReference type="Gene3D" id="3.50.50.60">
    <property type="entry name" value="FAD/NAD(P)-binding domain"/>
    <property type="match status" value="1"/>
</dbReference>
<dbReference type="NCBIfam" id="NF005720">
    <property type="entry name" value="PRK07538.1"/>
    <property type="match status" value="1"/>
</dbReference>
<gene>
    <name evidence="4" type="ORF">H7F49_07690</name>
</gene>